<dbReference type="Proteomes" id="UP001597541">
    <property type="component" value="Unassembled WGS sequence"/>
</dbReference>
<dbReference type="Pfam" id="PF01381">
    <property type="entry name" value="HTH_3"/>
    <property type="match status" value="1"/>
</dbReference>
<dbReference type="Gene3D" id="1.10.260.40">
    <property type="entry name" value="lambda repressor-like DNA-binding domains"/>
    <property type="match status" value="1"/>
</dbReference>
<dbReference type="EMBL" id="JBHUME010000013">
    <property type="protein sequence ID" value="MFD2614630.1"/>
    <property type="molecule type" value="Genomic_DNA"/>
</dbReference>
<dbReference type="RefSeq" id="WP_377605687.1">
    <property type="nucleotide sequence ID" value="NZ_JBHUME010000013.1"/>
</dbReference>
<dbReference type="SUPFAM" id="SSF47413">
    <property type="entry name" value="lambda repressor-like DNA-binding domains"/>
    <property type="match status" value="1"/>
</dbReference>
<dbReference type="InterPro" id="IPR010982">
    <property type="entry name" value="Lambda_DNA-bd_dom_sf"/>
</dbReference>
<evidence type="ECO:0000259" key="2">
    <source>
        <dbReference type="PROSITE" id="PS50943"/>
    </source>
</evidence>
<protein>
    <submittedName>
        <fullName evidence="3">Helix-turn-helix domain-containing protein</fullName>
    </submittedName>
</protein>
<gene>
    <name evidence="3" type="ORF">ACFSUF_19650</name>
</gene>
<evidence type="ECO:0000256" key="1">
    <source>
        <dbReference type="ARBA" id="ARBA00023125"/>
    </source>
</evidence>
<organism evidence="3 4">
    <name type="scientific">Paenibacillus gansuensis</name>
    <dbReference type="NCBI Taxonomy" id="306542"/>
    <lineage>
        <taxon>Bacteria</taxon>
        <taxon>Bacillati</taxon>
        <taxon>Bacillota</taxon>
        <taxon>Bacilli</taxon>
        <taxon>Bacillales</taxon>
        <taxon>Paenibacillaceae</taxon>
        <taxon>Paenibacillus</taxon>
    </lineage>
</organism>
<proteinExistence type="predicted"/>
<feature type="domain" description="HTH cro/C1-type" evidence="2">
    <location>
        <begin position="18"/>
        <end position="73"/>
    </location>
</feature>
<evidence type="ECO:0000313" key="3">
    <source>
        <dbReference type="EMBL" id="MFD2614630.1"/>
    </source>
</evidence>
<evidence type="ECO:0000313" key="4">
    <source>
        <dbReference type="Proteomes" id="UP001597541"/>
    </source>
</evidence>
<dbReference type="InterPro" id="IPR050807">
    <property type="entry name" value="TransReg_Diox_bact_type"/>
</dbReference>
<sequence>MSYLKEEEMLYIDIGIRIRKLRLARGLTQLEFSKRIALSRPSVTNIENGVHKVSLISLYHICKVLKVCIYDLLPENVGKISRKRHTNNEDDSRQMAE</sequence>
<dbReference type="SMART" id="SM00530">
    <property type="entry name" value="HTH_XRE"/>
    <property type="match status" value="1"/>
</dbReference>
<reference evidence="4" key="1">
    <citation type="journal article" date="2019" name="Int. J. Syst. Evol. Microbiol.">
        <title>The Global Catalogue of Microorganisms (GCM) 10K type strain sequencing project: providing services to taxonomists for standard genome sequencing and annotation.</title>
        <authorList>
            <consortium name="The Broad Institute Genomics Platform"/>
            <consortium name="The Broad Institute Genome Sequencing Center for Infectious Disease"/>
            <person name="Wu L."/>
            <person name="Ma J."/>
        </authorList>
    </citation>
    <scope>NUCLEOTIDE SEQUENCE [LARGE SCALE GENOMIC DNA]</scope>
    <source>
        <strain evidence="4">KCTC 3950</strain>
    </source>
</reference>
<dbReference type="PROSITE" id="PS50943">
    <property type="entry name" value="HTH_CROC1"/>
    <property type="match status" value="1"/>
</dbReference>
<dbReference type="InterPro" id="IPR001387">
    <property type="entry name" value="Cro/C1-type_HTH"/>
</dbReference>
<comment type="caution">
    <text evidence="3">The sequence shown here is derived from an EMBL/GenBank/DDBJ whole genome shotgun (WGS) entry which is preliminary data.</text>
</comment>
<accession>A0ABW5PJD2</accession>
<dbReference type="PANTHER" id="PTHR46797">
    <property type="entry name" value="HTH-TYPE TRANSCRIPTIONAL REGULATOR"/>
    <property type="match status" value="1"/>
</dbReference>
<keyword evidence="1" id="KW-0238">DNA-binding</keyword>
<dbReference type="CDD" id="cd00093">
    <property type="entry name" value="HTH_XRE"/>
    <property type="match status" value="1"/>
</dbReference>
<name>A0ABW5PJD2_9BACL</name>
<keyword evidence="4" id="KW-1185">Reference proteome</keyword>
<dbReference type="PANTHER" id="PTHR46797:SF1">
    <property type="entry name" value="METHYLPHOSPHONATE SYNTHASE"/>
    <property type="match status" value="1"/>
</dbReference>